<keyword evidence="1 3" id="KW-0732">Signal</keyword>
<dbReference type="Proteomes" id="UP000702209">
    <property type="component" value="Unassembled WGS sequence"/>
</dbReference>
<evidence type="ECO:0000313" key="6">
    <source>
        <dbReference type="Proteomes" id="UP000702209"/>
    </source>
</evidence>
<dbReference type="EMBL" id="JADLQX010000005">
    <property type="protein sequence ID" value="MBF6297704.1"/>
    <property type="molecule type" value="Genomic_DNA"/>
</dbReference>
<keyword evidence="6" id="KW-1185">Reference proteome</keyword>
<evidence type="ECO:0000256" key="1">
    <source>
        <dbReference type="ARBA" id="ARBA00022729"/>
    </source>
</evidence>
<dbReference type="RefSeq" id="WP_195129034.1">
    <property type="nucleotide sequence ID" value="NZ_JADLQX010000005.1"/>
</dbReference>
<accession>A0ABS0CS49</accession>
<organism evidence="5 6">
    <name type="scientific">Nocardia amamiensis</name>
    <dbReference type="NCBI Taxonomy" id="404578"/>
    <lineage>
        <taxon>Bacteria</taxon>
        <taxon>Bacillati</taxon>
        <taxon>Actinomycetota</taxon>
        <taxon>Actinomycetes</taxon>
        <taxon>Mycobacteriales</taxon>
        <taxon>Nocardiaceae</taxon>
        <taxon>Nocardia</taxon>
    </lineage>
</organism>
<proteinExistence type="inferred from homology"/>
<evidence type="ECO:0000259" key="4">
    <source>
        <dbReference type="Pfam" id="PF26580"/>
    </source>
</evidence>
<comment type="similarity">
    <text evidence="2">Belongs to the MTB12 family.</text>
</comment>
<comment type="caution">
    <text evidence="5">The sequence shown here is derived from an EMBL/GenBank/DDBJ whole genome shotgun (WGS) entry which is preliminary data.</text>
</comment>
<feature type="signal peptide" evidence="3">
    <location>
        <begin position="1"/>
        <end position="25"/>
    </location>
</feature>
<name>A0ABS0CS49_9NOCA</name>
<evidence type="ECO:0000256" key="2">
    <source>
        <dbReference type="ARBA" id="ARBA00093774"/>
    </source>
</evidence>
<dbReference type="Pfam" id="PF26580">
    <property type="entry name" value="Mtb12_C"/>
    <property type="match status" value="1"/>
</dbReference>
<evidence type="ECO:0000313" key="5">
    <source>
        <dbReference type="EMBL" id="MBF6297704.1"/>
    </source>
</evidence>
<feature type="chain" id="PRO_5046305378" description="Low molecular weight antigen MTB12-like C-terminal domain-containing protein" evidence="3">
    <location>
        <begin position="26"/>
        <end position="156"/>
    </location>
</feature>
<gene>
    <name evidence="5" type="ORF">IU459_09120</name>
</gene>
<reference evidence="5 6" key="1">
    <citation type="submission" date="2020-10" db="EMBL/GenBank/DDBJ databases">
        <title>Identification of Nocardia species via Next-generation sequencing and recognition of intraspecies genetic diversity.</title>
        <authorList>
            <person name="Li P."/>
            <person name="Li P."/>
            <person name="Lu B."/>
        </authorList>
    </citation>
    <scope>NUCLEOTIDE SEQUENCE [LARGE SCALE GENOMIC DNA]</scope>
    <source>
        <strain evidence="5 6">BJ06-0157</strain>
    </source>
</reference>
<sequence length="156" mass="16058">MFRTTRTKAAMLAAVALFGAFGTVAATVPATAAPLTAPLHAATPGPGELKAKLQTAINTGAARSVRAAELEAGEAGLPLLDQVGAAMASAPPSFRWTILGPVSVNGNVLSAQLQTAVDGFDPFYFTLTWKQIGGTWKLTREAECTVASVAFLPCNL</sequence>
<evidence type="ECO:0000256" key="3">
    <source>
        <dbReference type="SAM" id="SignalP"/>
    </source>
</evidence>
<feature type="domain" description="Low molecular weight antigen MTB12-like C-terminal" evidence="4">
    <location>
        <begin position="43"/>
        <end position="154"/>
    </location>
</feature>
<protein>
    <recommendedName>
        <fullName evidence="4">Low molecular weight antigen MTB12-like C-terminal domain-containing protein</fullName>
    </recommendedName>
</protein>
<dbReference type="InterPro" id="IPR058644">
    <property type="entry name" value="Mtb12-like_C"/>
</dbReference>